<keyword evidence="2" id="KW-1185">Reference proteome</keyword>
<dbReference type="Proteomes" id="UP001060085">
    <property type="component" value="Linkage Group LG01"/>
</dbReference>
<name>A0ACC0CFV8_CATRO</name>
<sequence>MSRLNCDSLSKHSNPKSHDQILTICKYFRGKQIKETQAKSYYGKEQISYRQEAVAVCCSGVASVRQRLRWSDRGASLQGEKCKKTEKIKEERNEAGTPVRPCRRRRWKKEEVSRGRERREEVASQPPILLQIQTLKSPQQTETQRQVVKQVVRKEEEERGGEKRGRKKGELASR</sequence>
<evidence type="ECO:0000313" key="2">
    <source>
        <dbReference type="Proteomes" id="UP001060085"/>
    </source>
</evidence>
<proteinExistence type="predicted"/>
<organism evidence="1 2">
    <name type="scientific">Catharanthus roseus</name>
    <name type="common">Madagascar periwinkle</name>
    <name type="synonym">Vinca rosea</name>
    <dbReference type="NCBI Taxonomy" id="4058"/>
    <lineage>
        <taxon>Eukaryota</taxon>
        <taxon>Viridiplantae</taxon>
        <taxon>Streptophyta</taxon>
        <taxon>Embryophyta</taxon>
        <taxon>Tracheophyta</taxon>
        <taxon>Spermatophyta</taxon>
        <taxon>Magnoliopsida</taxon>
        <taxon>eudicotyledons</taxon>
        <taxon>Gunneridae</taxon>
        <taxon>Pentapetalae</taxon>
        <taxon>asterids</taxon>
        <taxon>lamiids</taxon>
        <taxon>Gentianales</taxon>
        <taxon>Apocynaceae</taxon>
        <taxon>Rauvolfioideae</taxon>
        <taxon>Vinceae</taxon>
        <taxon>Catharanthinae</taxon>
        <taxon>Catharanthus</taxon>
    </lineage>
</organism>
<comment type="caution">
    <text evidence="1">The sequence shown here is derived from an EMBL/GenBank/DDBJ whole genome shotgun (WGS) entry which is preliminary data.</text>
</comment>
<reference evidence="2" key="1">
    <citation type="journal article" date="2023" name="Nat. Plants">
        <title>Single-cell RNA sequencing provides a high-resolution roadmap for understanding the multicellular compartmentation of specialized metabolism.</title>
        <authorList>
            <person name="Sun S."/>
            <person name="Shen X."/>
            <person name="Li Y."/>
            <person name="Li Y."/>
            <person name="Wang S."/>
            <person name="Li R."/>
            <person name="Zhang H."/>
            <person name="Shen G."/>
            <person name="Guo B."/>
            <person name="Wei J."/>
            <person name="Xu J."/>
            <person name="St-Pierre B."/>
            <person name="Chen S."/>
            <person name="Sun C."/>
        </authorList>
    </citation>
    <scope>NUCLEOTIDE SEQUENCE [LARGE SCALE GENOMIC DNA]</scope>
</reference>
<gene>
    <name evidence="1" type="ORF">M9H77_05019</name>
</gene>
<dbReference type="EMBL" id="CM044701">
    <property type="protein sequence ID" value="KAI5683791.1"/>
    <property type="molecule type" value="Genomic_DNA"/>
</dbReference>
<protein>
    <submittedName>
        <fullName evidence="1">Uncharacterized protein</fullName>
    </submittedName>
</protein>
<accession>A0ACC0CFV8</accession>
<evidence type="ECO:0000313" key="1">
    <source>
        <dbReference type="EMBL" id="KAI5683791.1"/>
    </source>
</evidence>